<dbReference type="PANTHER" id="PTHR12608">
    <property type="entry name" value="TRANSMEMBRANE PROTEIN HTP-1 RELATED"/>
    <property type="match status" value="1"/>
</dbReference>
<sequence length="212" mass="22169">MDVSLLSTLGVSTLAVAIAEIGDKTQLLALLLAARFRRPWPIIAGIFVATVLNHALAGWLGALIASHLTPNVLRWIVAGSFLAIGLWTLKPDTIDEDGESLPARGAFIATTIAFFLAEIGDKTQIATVVLAAKSPVLWPVVLGTTVGMLLANVPVVLLGSRFAAKLPLKAARMTAAALFIALALWVAVRGMPADTALPPADTAHNAAQQARD</sequence>
<name>A0ABP9AYU0_9GAMM</name>
<feature type="transmembrane region" description="Helical" evidence="6">
    <location>
        <begin position="170"/>
        <end position="188"/>
    </location>
</feature>
<evidence type="ECO:0000313" key="8">
    <source>
        <dbReference type="Proteomes" id="UP001499959"/>
    </source>
</evidence>
<evidence type="ECO:0000256" key="4">
    <source>
        <dbReference type="ARBA" id="ARBA00022989"/>
    </source>
</evidence>
<dbReference type="PANTHER" id="PTHR12608:SF1">
    <property type="entry name" value="TRANSMEMBRANE PROTEIN 165"/>
    <property type="match status" value="1"/>
</dbReference>
<keyword evidence="4 6" id="KW-1133">Transmembrane helix</keyword>
<gene>
    <name evidence="7" type="ORF">GCM10023307_11320</name>
</gene>
<organism evidence="7 8">
    <name type="scientific">Lysobacter hankyongensis</name>
    <dbReference type="NCBI Taxonomy" id="1176535"/>
    <lineage>
        <taxon>Bacteria</taxon>
        <taxon>Pseudomonadati</taxon>
        <taxon>Pseudomonadota</taxon>
        <taxon>Gammaproteobacteria</taxon>
        <taxon>Lysobacterales</taxon>
        <taxon>Lysobacteraceae</taxon>
        <taxon>Lysobacter</taxon>
    </lineage>
</organism>
<proteinExistence type="inferred from homology"/>
<reference evidence="8" key="1">
    <citation type="journal article" date="2019" name="Int. J. Syst. Evol. Microbiol.">
        <title>The Global Catalogue of Microorganisms (GCM) 10K type strain sequencing project: providing services to taxonomists for standard genome sequencing and annotation.</title>
        <authorList>
            <consortium name="The Broad Institute Genomics Platform"/>
            <consortium name="The Broad Institute Genome Sequencing Center for Infectious Disease"/>
            <person name="Wu L."/>
            <person name="Ma J."/>
        </authorList>
    </citation>
    <scope>NUCLEOTIDE SEQUENCE [LARGE SCALE GENOMIC DNA]</scope>
    <source>
        <strain evidence="8">JCM 18204</strain>
    </source>
</reference>
<comment type="subcellular location">
    <subcellularLocation>
        <location evidence="1 6">Membrane</location>
        <topology evidence="1 6">Multi-pass membrane protein</topology>
    </subcellularLocation>
</comment>
<comment type="caution">
    <text evidence="7">The sequence shown here is derived from an EMBL/GenBank/DDBJ whole genome shotgun (WGS) entry which is preliminary data.</text>
</comment>
<evidence type="ECO:0000256" key="6">
    <source>
        <dbReference type="RuleBase" id="RU365102"/>
    </source>
</evidence>
<comment type="similarity">
    <text evidence="2 6">Belongs to the GDT1 family.</text>
</comment>
<comment type="caution">
    <text evidence="6">Lacks conserved residue(s) required for the propagation of feature annotation.</text>
</comment>
<feature type="transmembrane region" description="Helical" evidence="6">
    <location>
        <begin position="72"/>
        <end position="89"/>
    </location>
</feature>
<dbReference type="EMBL" id="BAABJE010000002">
    <property type="protein sequence ID" value="GAA4787932.1"/>
    <property type="molecule type" value="Genomic_DNA"/>
</dbReference>
<dbReference type="RefSeq" id="WP_345302329.1">
    <property type="nucleotide sequence ID" value="NZ_BAABJE010000002.1"/>
</dbReference>
<accession>A0ABP9AYU0</accession>
<keyword evidence="3 6" id="KW-0812">Transmembrane</keyword>
<evidence type="ECO:0000256" key="1">
    <source>
        <dbReference type="ARBA" id="ARBA00004141"/>
    </source>
</evidence>
<keyword evidence="5 6" id="KW-0472">Membrane</keyword>
<evidence type="ECO:0000256" key="3">
    <source>
        <dbReference type="ARBA" id="ARBA00022692"/>
    </source>
</evidence>
<dbReference type="Proteomes" id="UP001499959">
    <property type="component" value="Unassembled WGS sequence"/>
</dbReference>
<evidence type="ECO:0000313" key="7">
    <source>
        <dbReference type="EMBL" id="GAA4787932.1"/>
    </source>
</evidence>
<protein>
    <recommendedName>
        <fullName evidence="6">GDT1 family protein</fullName>
    </recommendedName>
</protein>
<dbReference type="Pfam" id="PF01169">
    <property type="entry name" value="GDT1"/>
    <property type="match status" value="2"/>
</dbReference>
<keyword evidence="8" id="KW-1185">Reference proteome</keyword>
<feature type="transmembrane region" description="Helical" evidence="6">
    <location>
        <begin position="136"/>
        <end position="158"/>
    </location>
</feature>
<feature type="transmembrane region" description="Helical" evidence="6">
    <location>
        <begin position="43"/>
        <end position="65"/>
    </location>
</feature>
<evidence type="ECO:0000256" key="2">
    <source>
        <dbReference type="ARBA" id="ARBA00009190"/>
    </source>
</evidence>
<evidence type="ECO:0000256" key="5">
    <source>
        <dbReference type="ARBA" id="ARBA00023136"/>
    </source>
</evidence>
<dbReference type="InterPro" id="IPR001727">
    <property type="entry name" value="GDT1-like"/>
</dbReference>